<comment type="caution">
    <text evidence="6">The sequence shown here is derived from an EMBL/GenBank/DDBJ whole genome shotgun (WGS) entry which is preliminary data.</text>
</comment>
<dbReference type="SUPFAM" id="SSF50978">
    <property type="entry name" value="WD40 repeat-like"/>
    <property type="match status" value="1"/>
</dbReference>
<gene>
    <name evidence="6" type="ORF">BC938DRAFT_475563</name>
</gene>
<evidence type="ECO:0000256" key="1">
    <source>
        <dbReference type="ARBA" id="ARBA00022574"/>
    </source>
</evidence>
<dbReference type="PANTHER" id="PTHR19854">
    <property type="entry name" value="TRANSDUCIN BETA-LIKE 3"/>
    <property type="match status" value="1"/>
</dbReference>
<organism evidence="6 7">
    <name type="scientific">Jimgerdemannia flammicorona</name>
    <dbReference type="NCBI Taxonomy" id="994334"/>
    <lineage>
        <taxon>Eukaryota</taxon>
        <taxon>Fungi</taxon>
        <taxon>Fungi incertae sedis</taxon>
        <taxon>Mucoromycota</taxon>
        <taxon>Mucoromycotina</taxon>
        <taxon>Endogonomycetes</taxon>
        <taxon>Endogonales</taxon>
        <taxon>Endogonaceae</taxon>
        <taxon>Jimgerdemannia</taxon>
    </lineage>
</organism>
<dbReference type="SMART" id="SM00320">
    <property type="entry name" value="WD40"/>
    <property type="match status" value="5"/>
</dbReference>
<dbReference type="InterPro" id="IPR015943">
    <property type="entry name" value="WD40/YVTN_repeat-like_dom_sf"/>
</dbReference>
<reference evidence="6 7" key="1">
    <citation type="journal article" date="2018" name="New Phytol.">
        <title>Phylogenomics of Endogonaceae and evolution of mycorrhizas within Mucoromycota.</title>
        <authorList>
            <person name="Chang Y."/>
            <person name="Desiro A."/>
            <person name="Na H."/>
            <person name="Sandor L."/>
            <person name="Lipzen A."/>
            <person name="Clum A."/>
            <person name="Barry K."/>
            <person name="Grigoriev I.V."/>
            <person name="Martin F.M."/>
            <person name="Stajich J.E."/>
            <person name="Smith M.E."/>
            <person name="Bonito G."/>
            <person name="Spatafora J.W."/>
        </authorList>
    </citation>
    <scope>NUCLEOTIDE SEQUENCE [LARGE SCALE GENOMIC DNA]</scope>
    <source>
        <strain evidence="6 7">AD002</strain>
    </source>
</reference>
<evidence type="ECO:0000313" key="6">
    <source>
        <dbReference type="EMBL" id="RUS20456.1"/>
    </source>
</evidence>
<dbReference type="Proteomes" id="UP000274822">
    <property type="component" value="Unassembled WGS sequence"/>
</dbReference>
<evidence type="ECO:0000313" key="7">
    <source>
        <dbReference type="Proteomes" id="UP000274822"/>
    </source>
</evidence>
<name>A0A433PSG2_9FUNG</name>
<evidence type="ECO:0000256" key="2">
    <source>
        <dbReference type="ARBA" id="ARBA00022737"/>
    </source>
</evidence>
<accession>A0A433PSG2</accession>
<comment type="similarity">
    <text evidence="3">Belongs to the WD repeat ASA1 family.</text>
</comment>
<evidence type="ECO:0000256" key="4">
    <source>
        <dbReference type="ARBA" id="ARBA00040563"/>
    </source>
</evidence>
<dbReference type="PROSITE" id="PS50082">
    <property type="entry name" value="WD_REPEATS_2"/>
    <property type="match status" value="2"/>
</dbReference>
<dbReference type="InterPro" id="IPR020472">
    <property type="entry name" value="WD40_PAC1"/>
</dbReference>
<proteinExistence type="inferred from homology"/>
<dbReference type="Gene3D" id="2.130.10.10">
    <property type="entry name" value="YVTN repeat-like/Quinoprotein amine dehydrogenase"/>
    <property type="match status" value="2"/>
</dbReference>
<feature type="repeat" description="WD" evidence="5">
    <location>
        <begin position="12"/>
        <end position="53"/>
    </location>
</feature>
<dbReference type="InterPro" id="IPR036322">
    <property type="entry name" value="WD40_repeat_dom_sf"/>
</dbReference>
<dbReference type="InterPro" id="IPR019775">
    <property type="entry name" value="WD40_repeat_CS"/>
</dbReference>
<protein>
    <recommendedName>
        <fullName evidence="4">ASTRA-associated protein 1</fullName>
    </recommendedName>
</protein>
<feature type="repeat" description="WD" evidence="5">
    <location>
        <begin position="68"/>
        <end position="93"/>
    </location>
</feature>
<dbReference type="PRINTS" id="PR00320">
    <property type="entry name" value="GPROTEINBRPT"/>
</dbReference>
<keyword evidence="7" id="KW-1185">Reference proteome</keyword>
<keyword evidence="1 5" id="KW-0853">WD repeat</keyword>
<evidence type="ECO:0000256" key="3">
    <source>
        <dbReference type="ARBA" id="ARBA00037931"/>
    </source>
</evidence>
<dbReference type="Pfam" id="PF00400">
    <property type="entry name" value="WD40"/>
    <property type="match status" value="3"/>
</dbReference>
<dbReference type="AlphaFoldDB" id="A0A433PSG2"/>
<dbReference type="PANTHER" id="PTHR19854:SF1">
    <property type="entry name" value="GUANINE NUCLEOTIDE-BINDING PROTEIN SUBUNIT BETA-LIKE PROTEIN 1"/>
    <property type="match status" value="1"/>
</dbReference>
<evidence type="ECO:0000256" key="5">
    <source>
        <dbReference type="PROSITE-ProRule" id="PRU00221"/>
    </source>
</evidence>
<dbReference type="PROSITE" id="PS50294">
    <property type="entry name" value="WD_REPEATS_REGION"/>
    <property type="match status" value="1"/>
</dbReference>
<dbReference type="EMBL" id="RBNJ01021043">
    <property type="protein sequence ID" value="RUS20456.1"/>
    <property type="molecule type" value="Genomic_DNA"/>
</dbReference>
<dbReference type="PROSITE" id="PS00678">
    <property type="entry name" value="WD_REPEATS_1"/>
    <property type="match status" value="1"/>
</dbReference>
<sequence>MPKEAPTPKYIFRGHTAQVNTLVIFSDNTALSSGDADGNVLVWDLKTRRTTVRWKAHEDGVLELQEWGDKLITHGRDNKIHVWDLTTPDSLTTGNPLFSLPVNALNFCKFSSCSTEIDDDDDLLVAVPSIIDTSMIDIFSLRHQTRLWAYIGARPLSAPPSKEPPRTGLCMALRLFRRDGRLYLLAGFESGGLVLWRLRDGETRMEGEGADSRRVLIRDGVAEMVWEVKEHNEVVLAIDISPDTRHAISTSADDKIVKYSILDGPAASSDDLVTGSITLKHAGVSDVRIRSDGRIFATGGWDGRIRIFSLKTLKPLATLAYHRESVYALAFAPVFDPEEEGESTKDEVAQKHYVVGAGKDERISLWEIY</sequence>
<keyword evidence="2" id="KW-0677">Repeat</keyword>
<dbReference type="InterPro" id="IPR001680">
    <property type="entry name" value="WD40_rpt"/>
</dbReference>